<dbReference type="AlphaFoldDB" id="A0A7S2XKI1"/>
<protein>
    <recommendedName>
        <fullName evidence="3">Protein kinase domain-containing protein</fullName>
    </recommendedName>
</protein>
<proteinExistence type="predicted"/>
<organism evidence="2">
    <name type="scientific">Attheya septentrionalis</name>
    <dbReference type="NCBI Taxonomy" id="420275"/>
    <lineage>
        <taxon>Eukaryota</taxon>
        <taxon>Sar</taxon>
        <taxon>Stramenopiles</taxon>
        <taxon>Ochrophyta</taxon>
        <taxon>Bacillariophyta</taxon>
        <taxon>Coscinodiscophyceae</taxon>
        <taxon>Chaetocerotophycidae</taxon>
        <taxon>Chaetocerotales</taxon>
        <taxon>Attheyaceae</taxon>
        <taxon>Attheya</taxon>
    </lineage>
</organism>
<accession>A0A7S2XKI1</accession>
<evidence type="ECO:0000256" key="1">
    <source>
        <dbReference type="SAM" id="MobiDB-lite"/>
    </source>
</evidence>
<dbReference type="InterPro" id="IPR011009">
    <property type="entry name" value="Kinase-like_dom_sf"/>
</dbReference>
<feature type="compositionally biased region" description="Polar residues" evidence="1">
    <location>
        <begin position="1"/>
        <end position="10"/>
    </location>
</feature>
<dbReference type="Gene3D" id="1.10.510.10">
    <property type="entry name" value="Transferase(Phosphotransferase) domain 1"/>
    <property type="match status" value="1"/>
</dbReference>
<evidence type="ECO:0000313" key="2">
    <source>
        <dbReference type="EMBL" id="CAD9812497.1"/>
    </source>
</evidence>
<evidence type="ECO:0008006" key="3">
    <source>
        <dbReference type="Google" id="ProtNLM"/>
    </source>
</evidence>
<feature type="region of interest" description="Disordered" evidence="1">
    <location>
        <begin position="1"/>
        <end position="40"/>
    </location>
</feature>
<dbReference type="EMBL" id="HBHQ01006424">
    <property type="protein sequence ID" value="CAD9812497.1"/>
    <property type="molecule type" value="Transcribed_RNA"/>
</dbReference>
<gene>
    <name evidence="2" type="ORF">ASEP1449_LOCUS4322</name>
</gene>
<dbReference type="SUPFAM" id="SSF56112">
    <property type="entry name" value="Protein kinase-like (PK-like)"/>
    <property type="match status" value="1"/>
</dbReference>
<name>A0A7S2XKI1_9STRA</name>
<sequence>MAGRSSSLFQGNGGGSRKASKKSASDSPSASAANDQGKEQVNRRLRSVLSHPLALPLLHMLHGNNPGNLDYLSKESEFYKDDDDDDDGTESTSFDCIFENTFNDWLKVTKRDEPGLTKALAKAIEDKHEDMNFHSDIEVRMNHEDKIKPYGKIDILLTPEEKASETKSTPFAIIDVGRNDVDWWKKMDQSMKYLAKMGSDQTDNRLRFEEPLLLVVLTIEGGGGAPSDKELKVRLGVFFCSPKSTCKDDYRISLLWQSHTNNLTKASKDFGRLLRATSDFSRWRVDGQVNVRWEYLGPNCCKVEFDQDGQQKSKVLRSYDTRFRSTQRRSEIYEHSSEYEKLSIVPTLSDQELEGADHNSWLWPPRGGLLVIAAPYREGRHFAKTPAAFIPIINELEKLHNEGFVHGDIRGFNTVFTDEGNHGWLIDFDFGGKVNKAGPVYPDGYKRHLGDGKRIGKEENRIEKWHDFYALGNLFFSSHEFVEGDGKSQWFRRIFAAASKKSLSRRIDSASRKWMNIKKMPTPEMIANLKGLFKDLAKSGWTVKPAQDFKQVLDDISSTGSAKTLPADTGSPPQKMKGVPR</sequence>
<feature type="region of interest" description="Disordered" evidence="1">
    <location>
        <begin position="559"/>
        <end position="581"/>
    </location>
</feature>
<reference evidence="2" key="1">
    <citation type="submission" date="2021-01" db="EMBL/GenBank/DDBJ databases">
        <authorList>
            <person name="Corre E."/>
            <person name="Pelletier E."/>
            <person name="Niang G."/>
            <person name="Scheremetjew M."/>
            <person name="Finn R."/>
            <person name="Kale V."/>
            <person name="Holt S."/>
            <person name="Cochrane G."/>
            <person name="Meng A."/>
            <person name="Brown T."/>
            <person name="Cohen L."/>
        </authorList>
    </citation>
    <scope>NUCLEOTIDE SEQUENCE</scope>
    <source>
        <strain evidence="2">CCMP2084</strain>
    </source>
</reference>